<dbReference type="RefSeq" id="WP_042153154.1">
    <property type="nucleotide sequence ID" value="NZ_CM002803.1"/>
</dbReference>
<dbReference type="InterPro" id="IPR036591">
    <property type="entry name" value="YggU-like_sf"/>
</dbReference>
<evidence type="ECO:0000313" key="3">
    <source>
        <dbReference type="EMBL" id="KEI66459.1"/>
    </source>
</evidence>
<dbReference type="Proteomes" id="UP000027395">
    <property type="component" value="Chromosome"/>
</dbReference>
<sequence>MALLKIKVKPNSKQQVFHEEIDGSFTVNLKSPPVEGKANQELIKFLAKHLGVPKSQITIKSGLFSRHKFVEVPDLNS</sequence>
<dbReference type="STRING" id="388467.A19Y_1404"/>
<keyword evidence="4" id="KW-1185">Reference proteome</keyword>
<dbReference type="GO" id="GO:0005737">
    <property type="term" value="C:cytoplasm"/>
    <property type="evidence" value="ECO:0007669"/>
    <property type="project" value="TreeGrafter"/>
</dbReference>
<dbReference type="Pfam" id="PF02594">
    <property type="entry name" value="DUF167"/>
    <property type="match status" value="1"/>
</dbReference>
<dbReference type="SUPFAM" id="SSF69786">
    <property type="entry name" value="YggU-like"/>
    <property type="match status" value="1"/>
</dbReference>
<dbReference type="PATRIC" id="fig|388467.6.peg.1347"/>
<gene>
    <name evidence="3" type="ORF">A19Y_1404</name>
</gene>
<accession>A0A073CDT4</accession>
<dbReference type="eggNOG" id="COG1872">
    <property type="taxonomic scope" value="Bacteria"/>
</dbReference>
<dbReference type="GeneID" id="77287631"/>
<proteinExistence type="inferred from homology"/>
<evidence type="ECO:0000256" key="1">
    <source>
        <dbReference type="ARBA" id="ARBA00010364"/>
    </source>
</evidence>
<comment type="similarity">
    <text evidence="1 2">Belongs to the UPF0235 family.</text>
</comment>
<evidence type="ECO:0000256" key="2">
    <source>
        <dbReference type="HAMAP-Rule" id="MF_00634"/>
    </source>
</evidence>
<dbReference type="PANTHER" id="PTHR13420:SF7">
    <property type="entry name" value="UPF0235 PROTEIN C15ORF40"/>
    <property type="match status" value="1"/>
</dbReference>
<dbReference type="Gene3D" id="3.30.1200.10">
    <property type="entry name" value="YggU-like"/>
    <property type="match status" value="1"/>
</dbReference>
<protein>
    <recommendedName>
        <fullName evidence="2">UPF0235 protein A19Y_1404</fullName>
    </recommendedName>
</protein>
<dbReference type="SMART" id="SM01152">
    <property type="entry name" value="DUF167"/>
    <property type="match status" value="1"/>
</dbReference>
<dbReference type="HAMAP" id="MF_00634">
    <property type="entry name" value="UPF0235"/>
    <property type="match status" value="1"/>
</dbReference>
<dbReference type="NCBIfam" id="TIGR00251">
    <property type="entry name" value="DUF167 family protein"/>
    <property type="match status" value="1"/>
</dbReference>
<name>A0A073CDT4_PLAA1</name>
<organism evidence="3 4">
    <name type="scientific">Planktothrix agardhii (strain NIVA-CYA 126/8)</name>
    <dbReference type="NCBI Taxonomy" id="388467"/>
    <lineage>
        <taxon>Bacteria</taxon>
        <taxon>Bacillati</taxon>
        <taxon>Cyanobacteriota</taxon>
        <taxon>Cyanophyceae</taxon>
        <taxon>Oscillatoriophycideae</taxon>
        <taxon>Oscillatoriales</taxon>
        <taxon>Microcoleaceae</taxon>
        <taxon>Planktothrix</taxon>
    </lineage>
</organism>
<dbReference type="HOGENOM" id="CLU_130694_5_3_3"/>
<evidence type="ECO:0000313" key="4">
    <source>
        <dbReference type="Proteomes" id="UP000027395"/>
    </source>
</evidence>
<dbReference type="InterPro" id="IPR003746">
    <property type="entry name" value="DUF167"/>
</dbReference>
<reference evidence="3 4" key="1">
    <citation type="journal article" date="2014" name="Appl. Environ. Microbiol.">
        <title>Elucidation of insertion elements encoded on plasmids and in vitro construction of shuttle vectors from the toxic cyanobacterium Planktothrix.</title>
        <authorList>
            <person name="Christiansen G."/>
            <person name="Goesmann A."/>
            <person name="Kurmayer R."/>
        </authorList>
    </citation>
    <scope>NUCLEOTIDE SEQUENCE [LARGE SCALE GENOMIC DNA]</scope>
    <source>
        <strain evidence="3 4">NIVA-CYA 126/8</strain>
    </source>
</reference>
<dbReference type="EMBL" id="CM002803">
    <property type="protein sequence ID" value="KEI66459.1"/>
    <property type="molecule type" value="Genomic_DNA"/>
</dbReference>
<dbReference type="AlphaFoldDB" id="A0A073CDT4"/>
<dbReference type="PANTHER" id="PTHR13420">
    <property type="entry name" value="UPF0235 PROTEIN C15ORF40"/>
    <property type="match status" value="1"/>
</dbReference>